<dbReference type="InterPro" id="IPR002516">
    <property type="entry name" value="Glyco_trans_11"/>
</dbReference>
<evidence type="ECO:0000256" key="1">
    <source>
        <dbReference type="ARBA" id="ARBA00022676"/>
    </source>
</evidence>
<dbReference type="Pfam" id="PF01531">
    <property type="entry name" value="Glyco_transf_11"/>
    <property type="match status" value="1"/>
</dbReference>
<organism evidence="3 4">
    <name type="scientific">Rhodopirellula sallentina SM41</name>
    <dbReference type="NCBI Taxonomy" id="1263870"/>
    <lineage>
        <taxon>Bacteria</taxon>
        <taxon>Pseudomonadati</taxon>
        <taxon>Planctomycetota</taxon>
        <taxon>Planctomycetia</taxon>
        <taxon>Pirellulales</taxon>
        <taxon>Pirellulaceae</taxon>
        <taxon>Rhodopirellula</taxon>
    </lineage>
</organism>
<reference evidence="3 4" key="1">
    <citation type="journal article" date="2013" name="Mar. Genomics">
        <title>Expression of sulfatases in Rhodopirellula baltica and the diversity of sulfatases in the genus Rhodopirellula.</title>
        <authorList>
            <person name="Wegner C.E."/>
            <person name="Richter-Heitmann T."/>
            <person name="Klindworth A."/>
            <person name="Klockow C."/>
            <person name="Richter M."/>
            <person name="Achstetter T."/>
            <person name="Glockner F.O."/>
            <person name="Harder J."/>
        </authorList>
    </citation>
    <scope>NUCLEOTIDE SEQUENCE [LARGE SCALE GENOMIC DNA]</scope>
    <source>
        <strain evidence="3 4">SM41</strain>
    </source>
</reference>
<keyword evidence="4" id="KW-1185">Reference proteome</keyword>
<dbReference type="PATRIC" id="fig|1263870.3.peg.2965"/>
<keyword evidence="1 3" id="KW-0328">Glycosyltransferase</keyword>
<dbReference type="PANTHER" id="PTHR11927:SF9">
    <property type="entry name" value="L-FUCOSYLTRANSFERASE"/>
    <property type="match status" value="1"/>
</dbReference>
<dbReference type="GO" id="GO:0005975">
    <property type="term" value="P:carbohydrate metabolic process"/>
    <property type="evidence" value="ECO:0007669"/>
    <property type="project" value="InterPro"/>
</dbReference>
<dbReference type="Proteomes" id="UP000011885">
    <property type="component" value="Unassembled WGS sequence"/>
</dbReference>
<accession>M5U3E5</accession>
<comment type="caution">
    <text evidence="3">The sequence shown here is derived from an EMBL/GenBank/DDBJ whole genome shotgun (WGS) entry which is preliminary data.</text>
</comment>
<evidence type="ECO:0000313" key="3">
    <source>
        <dbReference type="EMBL" id="EMI55774.1"/>
    </source>
</evidence>
<evidence type="ECO:0000313" key="4">
    <source>
        <dbReference type="Proteomes" id="UP000011885"/>
    </source>
</evidence>
<evidence type="ECO:0000256" key="2">
    <source>
        <dbReference type="ARBA" id="ARBA00022679"/>
    </source>
</evidence>
<dbReference type="EC" id="2.4.1.69" evidence="3"/>
<protein>
    <submittedName>
        <fullName evidence="3">Glycosyl transferase family 11</fullName>
        <ecNumber evidence="3">2.4.1.69</ecNumber>
    </submittedName>
</protein>
<dbReference type="PANTHER" id="PTHR11927">
    <property type="entry name" value="GALACTOSIDE 2-L-FUCOSYLTRANSFERASE"/>
    <property type="match status" value="1"/>
</dbReference>
<dbReference type="OrthoDB" id="9794601at2"/>
<dbReference type="EMBL" id="ANOH01000197">
    <property type="protein sequence ID" value="EMI55774.1"/>
    <property type="molecule type" value="Genomic_DNA"/>
</dbReference>
<keyword evidence="2 3" id="KW-0808">Transferase</keyword>
<dbReference type="AlphaFoldDB" id="M5U3E5"/>
<dbReference type="Gene3D" id="3.40.50.11350">
    <property type="match status" value="1"/>
</dbReference>
<name>M5U3E5_9BACT</name>
<dbReference type="GO" id="GO:0016020">
    <property type="term" value="C:membrane"/>
    <property type="evidence" value="ECO:0007669"/>
    <property type="project" value="InterPro"/>
</dbReference>
<dbReference type="GO" id="GO:0008107">
    <property type="term" value="F:galactoside 2-alpha-L-fucosyltransferase activity"/>
    <property type="evidence" value="ECO:0007669"/>
    <property type="project" value="UniProtKB-EC"/>
</dbReference>
<dbReference type="RefSeq" id="WP_008679055.1">
    <property type="nucleotide sequence ID" value="NZ_ANOH01000197.1"/>
</dbReference>
<proteinExistence type="predicted"/>
<sequence length="309" mass="35550">MIATRLIGGLGNQMFQYAYGFSLARRRSERLVLDVSAFESYDLHALAIDQFDISAARMTQAEFARIPGRYRGKSRWAERVANFAGGLQSCDKRPLRLRREKPFGFAEKYLAEGSDLYLDGYWQSERYFPGLQAELKKEFQLKRGLSDESSRVLDEIQSSMSVAMHVRRGDYVTNAETLRIYRRLDAEYYRKCLNDLRQRFSNLNVFVFSNDIQWCQDHLDVGLKQRPVTHNDATTAIEDMFLMSQCDHSIIANSSFSWWAAFLGRSDAQRRVYYPDPWFNPGTLNGDSLGCANWVSESSISVSRPSRAA</sequence>
<dbReference type="CDD" id="cd11301">
    <property type="entry name" value="Fut1_Fut2_like"/>
    <property type="match status" value="1"/>
</dbReference>
<gene>
    <name evidence="3" type="ORF">RSSM_02790</name>
</gene>